<feature type="region of interest" description="Disordered" evidence="2">
    <location>
        <begin position="51"/>
        <end position="111"/>
    </location>
</feature>
<accession>A0A835DDY8</accession>
<proteinExistence type="predicted"/>
<sequence length="694" mass="78455">MSRGQSLPGTHSGRRTLERCRTKGKSDNIVYIDVDGDVIVVDVPESLQHTLQGSRKLREDKKLPPPSIIRIDDDSPGNGVEGGHDLDSDATSSKGSRPASSQSRNCVESDGDECQLVEEIKFPSKLSRYKYSRKMPSRNRYGLNPVSASSSSECDTSDCELMEDSFGKFREQWVKAYLRKKMFKDVLNGQSGPEDRASSSGPRTDSEEDVEVDNTANQHPEGPVPSSSSNGNDEKENLTTFTVTGDGIVGDTSLKPEGKSSFADLDQTVDQENFSWCKTSSWEKTQSTHRKASVQDRGNPSFSVSHGGPTCRDEEQISQGEQQFNYVKAHFQGKEENTPGEACFFNAQSGHDEHSDHSKASFQYQEASLFNIRHLDETQVHDKTSSRYNDEGILREKKKPVSREPSLFRSRPCDETQVNHGVACSEDKVGPVSGETFFCNTQLRVEIEANHEKASCQDKGEPVSEGPCLYNTHRGETQMNHRRGCFKEVKEPVLESMSNTQPQDERSSLSYALGRDGPPDAQNDMVVEREKLKETDEYKRAAEEEWASRQRQLQIQAEEVQRLRKRKRAQTMRLLDMERRQKQRVEEMRETQKKDEDTINLKEQLRVEVRNELDKLEVRCTDMASLLRGLGIHVGGGICPFPSELSLQVHAAYKQALLRFHPDRASRTDIYQQVEAEEKFKLISRVKEKLLSRS</sequence>
<dbReference type="CDD" id="cd06257">
    <property type="entry name" value="DnaJ"/>
    <property type="match status" value="1"/>
</dbReference>
<dbReference type="PANTHER" id="PTHR36335:SF1">
    <property type="entry name" value="CHAPERONE DNAJ-DOMAIN SUPERFAMILY PROTEIN"/>
    <property type="match status" value="1"/>
</dbReference>
<feature type="region of interest" description="Disordered" evidence="2">
    <location>
        <begin position="136"/>
        <end position="157"/>
    </location>
</feature>
<dbReference type="SUPFAM" id="SSF46565">
    <property type="entry name" value="Chaperone J-domain"/>
    <property type="match status" value="1"/>
</dbReference>
<reference evidence="3 4" key="1">
    <citation type="submission" date="2020-04" db="EMBL/GenBank/DDBJ databases">
        <title>Plant Genome Project.</title>
        <authorList>
            <person name="Zhang R.-G."/>
        </authorList>
    </citation>
    <scope>NUCLEOTIDE SEQUENCE [LARGE SCALE GENOMIC DNA]</scope>
    <source>
        <strain evidence="3">YNK0</strain>
        <tissue evidence="3">Leaf</tissue>
    </source>
</reference>
<feature type="compositionally biased region" description="Polar residues" evidence="2">
    <location>
        <begin position="89"/>
        <end position="106"/>
    </location>
</feature>
<comment type="caution">
    <text evidence="3">The sequence shown here is derived from an EMBL/GenBank/DDBJ whole genome shotgun (WGS) entry which is preliminary data.</text>
</comment>
<feature type="region of interest" description="Disordered" evidence="2">
    <location>
        <begin position="279"/>
        <end position="311"/>
    </location>
</feature>
<protein>
    <recommendedName>
        <fullName evidence="5">J domain-containing protein</fullName>
    </recommendedName>
</protein>
<dbReference type="AlphaFoldDB" id="A0A835DDY8"/>
<evidence type="ECO:0008006" key="5">
    <source>
        <dbReference type="Google" id="ProtNLM"/>
    </source>
</evidence>
<keyword evidence="1" id="KW-0175">Coiled coil</keyword>
<feature type="region of interest" description="Disordered" evidence="2">
    <location>
        <begin position="1"/>
        <end position="20"/>
    </location>
</feature>
<dbReference type="InterPro" id="IPR001623">
    <property type="entry name" value="DnaJ_domain"/>
</dbReference>
<gene>
    <name evidence="3" type="ORF">HHK36_015531</name>
</gene>
<evidence type="ECO:0000313" key="4">
    <source>
        <dbReference type="Proteomes" id="UP000655225"/>
    </source>
</evidence>
<dbReference type="PANTHER" id="PTHR36335">
    <property type="entry name" value="CHAPERONE DNAJ-DOMAIN SUPERFAMILY PROTEIN"/>
    <property type="match status" value="1"/>
</dbReference>
<dbReference type="OrthoDB" id="498970at2759"/>
<feature type="region of interest" description="Disordered" evidence="2">
    <location>
        <begin position="494"/>
        <end position="522"/>
    </location>
</feature>
<organism evidence="3 4">
    <name type="scientific">Tetracentron sinense</name>
    <name type="common">Spur-leaf</name>
    <dbReference type="NCBI Taxonomy" id="13715"/>
    <lineage>
        <taxon>Eukaryota</taxon>
        <taxon>Viridiplantae</taxon>
        <taxon>Streptophyta</taxon>
        <taxon>Embryophyta</taxon>
        <taxon>Tracheophyta</taxon>
        <taxon>Spermatophyta</taxon>
        <taxon>Magnoliopsida</taxon>
        <taxon>Trochodendrales</taxon>
        <taxon>Trochodendraceae</taxon>
        <taxon>Tetracentron</taxon>
    </lineage>
</organism>
<keyword evidence="4" id="KW-1185">Reference proteome</keyword>
<feature type="region of interest" description="Disordered" evidence="2">
    <location>
        <begin position="187"/>
        <end position="255"/>
    </location>
</feature>
<feature type="coiled-coil region" evidence="1">
    <location>
        <begin position="550"/>
        <end position="619"/>
    </location>
</feature>
<dbReference type="InterPro" id="IPR036869">
    <property type="entry name" value="J_dom_sf"/>
</dbReference>
<evidence type="ECO:0000256" key="2">
    <source>
        <dbReference type="SAM" id="MobiDB-lite"/>
    </source>
</evidence>
<dbReference type="OMA" id="SPNACEM"/>
<dbReference type="Proteomes" id="UP000655225">
    <property type="component" value="Unassembled WGS sequence"/>
</dbReference>
<evidence type="ECO:0000313" key="3">
    <source>
        <dbReference type="EMBL" id="KAF8399661.1"/>
    </source>
</evidence>
<name>A0A835DDY8_TETSI</name>
<evidence type="ECO:0000256" key="1">
    <source>
        <dbReference type="SAM" id="Coils"/>
    </source>
</evidence>
<dbReference type="EMBL" id="JABCRI010000010">
    <property type="protein sequence ID" value="KAF8399661.1"/>
    <property type="molecule type" value="Genomic_DNA"/>
</dbReference>